<dbReference type="Pfam" id="PF15495">
    <property type="entry name" value="Fimbrillin_C"/>
    <property type="match status" value="1"/>
</dbReference>
<comment type="caution">
    <text evidence="3">The sequence shown here is derived from an EMBL/GenBank/DDBJ whole genome shotgun (WGS) entry which is preliminary data.</text>
</comment>
<feature type="signal peptide" evidence="1">
    <location>
        <begin position="1"/>
        <end position="26"/>
    </location>
</feature>
<dbReference type="Proteomes" id="UP000018842">
    <property type="component" value="Unassembled WGS sequence"/>
</dbReference>
<dbReference type="InterPro" id="IPR029140">
    <property type="entry name" value="Mfa1_C"/>
</dbReference>
<dbReference type="Gene3D" id="2.60.40.3690">
    <property type="match status" value="2"/>
</dbReference>
<name>W4PIW5_9BACE</name>
<feature type="domain" description="Minor fimbrium subunit Mfa1 C-terminal" evidence="2">
    <location>
        <begin position="407"/>
        <end position="488"/>
    </location>
</feature>
<evidence type="ECO:0000313" key="3">
    <source>
        <dbReference type="EMBL" id="GAE19756.1"/>
    </source>
</evidence>
<dbReference type="GO" id="GO:0009418">
    <property type="term" value="C:pilus shaft"/>
    <property type="evidence" value="ECO:0007669"/>
    <property type="project" value="InterPro"/>
</dbReference>
<evidence type="ECO:0000256" key="1">
    <source>
        <dbReference type="SAM" id="SignalP"/>
    </source>
</evidence>
<sequence length="494" mass="55311">MTNSKFHIISFLLSLLLLIACSPVIDGESELINDGENAWLTVSVNLPSYAPSASRADISNKDNDDLYEGTISEQKVSSARIVLYDSQNMVLYALDITSVDVLGGQFASPFVLKARSFKKEDLEVLVLLNPTEKVKAVTNKGNTKSQFEVVATESVNNLVSSEGIFMCNASGYTKTTDANWKRTQQEAEAPGAPVSVRVERSVAKIFVSPKAETAIPAENGTATMRMFGLDIINKKIYWMRRPGQCIVSVGTITTPASLGTENPTTPAYYQYAIDPNMGTFNSSDHSQFWYYNEEGMFSTSTGGFDDDKGLYVTENTMTEESQRGFSTTRILFNIQYLPASLTFNNTDKSWANYKGKLMTLNELKEKIASSTSQTDEEMEMPEGFKKDMGTLGISDFTRSFEKNNLKFYYNGENYYTTYIRHFDDGKQPMKMAYGRYGVVRNHAYKIEIAKIWGPGSPLPPQPEDEPNDQEKQYIAVNILVSPWTIRKQTDIILE</sequence>
<reference evidence="4" key="1">
    <citation type="journal article" date="2014" name="Genome">
        <title>Draft Genome Sequences of Three Strains of Bacteroides pyogenes Isolated from a Cat and Swine.</title>
        <authorList>
            <person name="Sakamoto M."/>
            <person name="Oshima K."/>
            <person name="Suda W."/>
            <person name="Kitamura K."/>
            <person name="Iida T."/>
            <person name="Hattori M."/>
            <person name="Ohkuma M."/>
        </authorList>
    </citation>
    <scope>NUCLEOTIDE SEQUENCE [LARGE SCALE GENOMIC DNA]</scope>
    <source>
        <strain evidence="4">JCM 6294</strain>
    </source>
</reference>
<organism evidence="3 4">
    <name type="scientific">Bacteroides pyogenes DSM 20611 = JCM 6294</name>
    <dbReference type="NCBI Taxonomy" id="1121100"/>
    <lineage>
        <taxon>Bacteria</taxon>
        <taxon>Pseudomonadati</taxon>
        <taxon>Bacteroidota</taxon>
        <taxon>Bacteroidia</taxon>
        <taxon>Bacteroidales</taxon>
        <taxon>Bacteroidaceae</taxon>
        <taxon>Bacteroides</taxon>
    </lineage>
</organism>
<dbReference type="eggNOG" id="ENOG5032R01">
    <property type="taxonomic scope" value="Bacteria"/>
</dbReference>
<protein>
    <recommendedName>
        <fullName evidence="2">Minor fimbrium subunit Mfa1 C-terminal domain-containing protein</fullName>
    </recommendedName>
</protein>
<accession>W4PIW5</accession>
<dbReference type="PROSITE" id="PS51257">
    <property type="entry name" value="PROKAR_LIPOPROTEIN"/>
    <property type="match status" value="1"/>
</dbReference>
<dbReference type="InterPro" id="IPR047786">
    <property type="entry name" value="Mfa1_fim"/>
</dbReference>
<gene>
    <name evidence="3" type="ORF">JCM6294_2850</name>
</gene>
<dbReference type="STRING" id="1121100.GCA_000428105_02324"/>
<feature type="chain" id="PRO_5004846180" description="Minor fimbrium subunit Mfa1 C-terminal domain-containing protein" evidence="1">
    <location>
        <begin position="27"/>
        <end position="494"/>
    </location>
</feature>
<evidence type="ECO:0000313" key="4">
    <source>
        <dbReference type="Proteomes" id="UP000018842"/>
    </source>
</evidence>
<dbReference type="EMBL" id="BAIR01000029">
    <property type="protein sequence ID" value="GAE19756.1"/>
    <property type="molecule type" value="Genomic_DNA"/>
</dbReference>
<dbReference type="RefSeq" id="WP_027325612.1">
    <property type="nucleotide sequence ID" value="NZ_ATZH01000035.1"/>
</dbReference>
<proteinExistence type="predicted"/>
<dbReference type="AlphaFoldDB" id="W4PIW5"/>
<evidence type="ECO:0000259" key="2">
    <source>
        <dbReference type="Pfam" id="PF15495"/>
    </source>
</evidence>
<dbReference type="Gene3D" id="2.60.40.2580">
    <property type="match status" value="1"/>
</dbReference>
<dbReference type="NCBIfam" id="NF038041">
    <property type="entry name" value="fim_Mfa1_fam"/>
    <property type="match status" value="1"/>
</dbReference>
<keyword evidence="1" id="KW-0732">Signal</keyword>